<organism evidence="2 3">
    <name type="scientific">Mucilaginibacter lutimaris</name>
    <dbReference type="NCBI Taxonomy" id="931629"/>
    <lineage>
        <taxon>Bacteria</taxon>
        <taxon>Pseudomonadati</taxon>
        <taxon>Bacteroidota</taxon>
        <taxon>Sphingobacteriia</taxon>
        <taxon>Sphingobacteriales</taxon>
        <taxon>Sphingobacteriaceae</taxon>
        <taxon>Mucilaginibacter</taxon>
    </lineage>
</organism>
<dbReference type="Proteomes" id="UP001597073">
    <property type="component" value="Unassembled WGS sequence"/>
</dbReference>
<dbReference type="EMBL" id="JBHTIA010000003">
    <property type="protein sequence ID" value="MFD0764699.1"/>
    <property type="molecule type" value="Genomic_DNA"/>
</dbReference>
<evidence type="ECO:0000313" key="3">
    <source>
        <dbReference type="Proteomes" id="UP001597073"/>
    </source>
</evidence>
<keyword evidence="1" id="KW-0472">Membrane</keyword>
<comment type="caution">
    <text evidence="2">The sequence shown here is derived from an EMBL/GenBank/DDBJ whole genome shotgun (WGS) entry which is preliminary data.</text>
</comment>
<sequence>MNNYVNFQEKDITDVGETDNKMSRPDKLFLTCIAAFIFIIYVITDLCFEMYTENITLGEYVGCGIVVFIILTYYCVKYIGLKRFMTYANIMVGTFLLSVLLGMNLHSVKLLYYAAKGDTKITRININTVKKIISKRSFIGSYIYADYDHHALRFESSRVNYYALKNAHSMVANIGKAGANNYYITRVQWHGDQKSIARKQYWAHWFSKALSFTYIVAGIIALFVAGIVLKVKLGIKKPNFFTRLSPLKIVLLFFGIMVGLVILIVLVAYTYMLIRYGRIGRY</sequence>
<gene>
    <name evidence="2" type="ORF">ACFQZI_07520</name>
</gene>
<feature type="transmembrane region" description="Helical" evidence="1">
    <location>
        <begin position="86"/>
        <end position="106"/>
    </location>
</feature>
<protein>
    <submittedName>
        <fullName evidence="2">Uncharacterized protein</fullName>
    </submittedName>
</protein>
<keyword evidence="1" id="KW-1133">Transmembrane helix</keyword>
<keyword evidence="3" id="KW-1185">Reference proteome</keyword>
<feature type="transmembrane region" description="Helical" evidence="1">
    <location>
        <begin position="28"/>
        <end position="48"/>
    </location>
</feature>
<reference evidence="3" key="1">
    <citation type="journal article" date="2019" name="Int. J. Syst. Evol. Microbiol.">
        <title>The Global Catalogue of Microorganisms (GCM) 10K type strain sequencing project: providing services to taxonomists for standard genome sequencing and annotation.</title>
        <authorList>
            <consortium name="The Broad Institute Genomics Platform"/>
            <consortium name="The Broad Institute Genome Sequencing Center for Infectious Disease"/>
            <person name="Wu L."/>
            <person name="Ma J."/>
        </authorList>
    </citation>
    <scope>NUCLEOTIDE SEQUENCE [LARGE SCALE GENOMIC DNA]</scope>
    <source>
        <strain evidence="3">CCUG 60742</strain>
    </source>
</reference>
<dbReference type="RefSeq" id="WP_377140557.1">
    <property type="nucleotide sequence ID" value="NZ_JBHTIA010000003.1"/>
</dbReference>
<name>A0ABW2ZET0_9SPHI</name>
<proteinExistence type="predicted"/>
<feature type="transmembrane region" description="Helical" evidence="1">
    <location>
        <begin position="60"/>
        <end position="80"/>
    </location>
</feature>
<feature type="transmembrane region" description="Helical" evidence="1">
    <location>
        <begin position="209"/>
        <end position="229"/>
    </location>
</feature>
<keyword evidence="1" id="KW-0812">Transmembrane</keyword>
<evidence type="ECO:0000256" key="1">
    <source>
        <dbReference type="SAM" id="Phobius"/>
    </source>
</evidence>
<accession>A0ABW2ZET0</accession>
<feature type="transmembrane region" description="Helical" evidence="1">
    <location>
        <begin position="249"/>
        <end position="274"/>
    </location>
</feature>
<evidence type="ECO:0000313" key="2">
    <source>
        <dbReference type="EMBL" id="MFD0764699.1"/>
    </source>
</evidence>